<gene>
    <name evidence="5" type="ORF">SD70_20035</name>
</gene>
<comment type="caution">
    <text evidence="5">The sequence shown here is derived from an EMBL/GenBank/DDBJ whole genome shotgun (WGS) entry which is preliminary data.</text>
</comment>
<evidence type="ECO:0000259" key="4">
    <source>
        <dbReference type="PROSITE" id="PS51462"/>
    </source>
</evidence>
<reference evidence="5 6" key="1">
    <citation type="submission" date="2014-12" db="EMBL/GenBank/DDBJ databases">
        <title>Draft genome sequence of Paenibacillus kamchatkensis strain B-2647.</title>
        <authorList>
            <person name="Karlyshev A.V."/>
            <person name="Kudryashova E.B."/>
        </authorList>
    </citation>
    <scope>NUCLEOTIDE SEQUENCE [LARGE SCALE GENOMIC DNA]</scope>
    <source>
        <strain evidence="5 6">VKM B-2647</strain>
    </source>
</reference>
<dbReference type="EMBL" id="JXAK01000037">
    <property type="protein sequence ID" value="KIL39458.1"/>
    <property type="molecule type" value="Genomic_DNA"/>
</dbReference>
<evidence type="ECO:0000313" key="5">
    <source>
        <dbReference type="EMBL" id="KIL39458.1"/>
    </source>
</evidence>
<dbReference type="RefSeq" id="WP_041049278.1">
    <property type="nucleotide sequence ID" value="NZ_JXAK01000037.1"/>
</dbReference>
<dbReference type="PANTHER" id="PTHR43046:SF2">
    <property type="entry name" value="8-OXO-DGTP DIPHOSPHATASE-RELATED"/>
    <property type="match status" value="1"/>
</dbReference>
<dbReference type="PROSITE" id="PS00893">
    <property type="entry name" value="NUDIX_BOX"/>
    <property type="match status" value="1"/>
</dbReference>
<accession>A0ABR5AF56</accession>
<evidence type="ECO:0000256" key="3">
    <source>
        <dbReference type="RuleBase" id="RU003476"/>
    </source>
</evidence>
<dbReference type="Pfam" id="PF00293">
    <property type="entry name" value="NUDIX"/>
    <property type="match status" value="1"/>
</dbReference>
<dbReference type="PANTHER" id="PTHR43046">
    <property type="entry name" value="GDP-MANNOSE MANNOSYL HYDROLASE"/>
    <property type="match status" value="1"/>
</dbReference>
<sequence length="154" mass="17341">MEYYKELRKYVGHRPIILPGAVVIIVNADGEVLLQERKDGTWGLPGGLMDLGESFEETARREVAEETGLRLGELALVDVFSGSKYYLKLRNGDELYSATALYATTQYEGTLKADDSESNDVRFFPLDRLPEPLGRGCKEFLEAYRKKMPSSQLP</sequence>
<dbReference type="Proteomes" id="UP000031967">
    <property type="component" value="Unassembled WGS sequence"/>
</dbReference>
<dbReference type="Gene3D" id="3.90.79.10">
    <property type="entry name" value="Nucleoside Triphosphate Pyrophosphohydrolase"/>
    <property type="match status" value="1"/>
</dbReference>
<comment type="cofactor">
    <cofactor evidence="1">
        <name>Mg(2+)</name>
        <dbReference type="ChEBI" id="CHEBI:18420"/>
    </cofactor>
</comment>
<dbReference type="InterPro" id="IPR015797">
    <property type="entry name" value="NUDIX_hydrolase-like_dom_sf"/>
</dbReference>
<feature type="domain" description="Nudix hydrolase" evidence="4">
    <location>
        <begin position="15"/>
        <end position="150"/>
    </location>
</feature>
<dbReference type="InterPro" id="IPR020476">
    <property type="entry name" value="Nudix_hydrolase"/>
</dbReference>
<dbReference type="PROSITE" id="PS51462">
    <property type="entry name" value="NUDIX"/>
    <property type="match status" value="1"/>
</dbReference>
<dbReference type="CDD" id="cd04677">
    <property type="entry name" value="NUDIX_Hydrolase"/>
    <property type="match status" value="1"/>
</dbReference>
<keyword evidence="2 3" id="KW-0378">Hydrolase</keyword>
<name>A0ABR5AF56_9BACL</name>
<organism evidence="5 6">
    <name type="scientific">Gordoniibacillus kamchatkensis</name>
    <dbReference type="NCBI Taxonomy" id="1590651"/>
    <lineage>
        <taxon>Bacteria</taxon>
        <taxon>Bacillati</taxon>
        <taxon>Bacillota</taxon>
        <taxon>Bacilli</taxon>
        <taxon>Bacillales</taxon>
        <taxon>Paenibacillaceae</taxon>
        <taxon>Gordoniibacillus</taxon>
    </lineage>
</organism>
<comment type="similarity">
    <text evidence="3">Belongs to the Nudix hydrolase family.</text>
</comment>
<dbReference type="SUPFAM" id="SSF55811">
    <property type="entry name" value="Nudix"/>
    <property type="match status" value="1"/>
</dbReference>
<dbReference type="InterPro" id="IPR020084">
    <property type="entry name" value="NUDIX_hydrolase_CS"/>
</dbReference>
<evidence type="ECO:0000256" key="1">
    <source>
        <dbReference type="ARBA" id="ARBA00001946"/>
    </source>
</evidence>
<keyword evidence="6" id="KW-1185">Reference proteome</keyword>
<protein>
    <submittedName>
        <fullName evidence="5">DNA mismatch repair protein MutT</fullName>
    </submittedName>
</protein>
<evidence type="ECO:0000256" key="2">
    <source>
        <dbReference type="ARBA" id="ARBA00022801"/>
    </source>
</evidence>
<evidence type="ECO:0000313" key="6">
    <source>
        <dbReference type="Proteomes" id="UP000031967"/>
    </source>
</evidence>
<dbReference type="InterPro" id="IPR000086">
    <property type="entry name" value="NUDIX_hydrolase_dom"/>
</dbReference>
<proteinExistence type="inferred from homology"/>
<dbReference type="PRINTS" id="PR00502">
    <property type="entry name" value="NUDIXFAMILY"/>
</dbReference>